<evidence type="ECO:0000256" key="1">
    <source>
        <dbReference type="ARBA" id="ARBA00001974"/>
    </source>
</evidence>
<protein>
    <submittedName>
        <fullName evidence="10">Nadh peroxidase npx</fullName>
    </submittedName>
</protein>
<dbReference type="RefSeq" id="WP_054776705.1">
    <property type="nucleotide sequence ID" value="NZ_BBBX01000003.1"/>
</dbReference>
<keyword evidence="3" id="KW-0285">Flavoprotein</keyword>
<name>A0A0R2MS85_9LACO</name>
<dbReference type="InterPro" id="IPR004099">
    <property type="entry name" value="Pyr_nucl-diS_OxRdtase_dimer"/>
</dbReference>
<evidence type="ECO:0000259" key="8">
    <source>
        <dbReference type="Pfam" id="PF02852"/>
    </source>
</evidence>
<proteinExistence type="inferred from homology"/>
<reference evidence="10 11" key="1">
    <citation type="journal article" date="2015" name="Genome Announc.">
        <title>Expanding the biotechnology potential of lactobacilli through comparative genomics of 213 strains and associated genera.</title>
        <authorList>
            <person name="Sun Z."/>
            <person name="Harris H.M."/>
            <person name="McCann A."/>
            <person name="Guo C."/>
            <person name="Argimon S."/>
            <person name="Zhang W."/>
            <person name="Yang X."/>
            <person name="Jeffery I.B."/>
            <person name="Cooney J.C."/>
            <person name="Kagawa T.F."/>
            <person name="Liu W."/>
            <person name="Song Y."/>
            <person name="Salvetti E."/>
            <person name="Wrobel A."/>
            <person name="Rasinkangas P."/>
            <person name="Parkhill J."/>
            <person name="Rea M.C."/>
            <person name="O'Sullivan O."/>
            <person name="Ritari J."/>
            <person name="Douillard F.P."/>
            <person name="Paul Ross R."/>
            <person name="Yang R."/>
            <person name="Briner A.E."/>
            <person name="Felis G.E."/>
            <person name="de Vos W.M."/>
            <person name="Barrangou R."/>
            <person name="Klaenhammer T.R."/>
            <person name="Caufield P.W."/>
            <person name="Cui Y."/>
            <person name="Zhang H."/>
            <person name="O'Toole P.W."/>
        </authorList>
    </citation>
    <scope>NUCLEOTIDE SEQUENCE [LARGE SCALE GENOMIC DNA]</scope>
    <source>
        <strain evidence="10 11">DSM 24301</strain>
    </source>
</reference>
<gene>
    <name evidence="10" type="ORF">IV56_GL000277</name>
</gene>
<dbReference type="Pfam" id="PF07992">
    <property type="entry name" value="Pyr_redox_2"/>
    <property type="match status" value="1"/>
</dbReference>
<comment type="similarity">
    <text evidence="2">Belongs to the class-III pyridine nucleotide-disulfide oxidoreductase family.</text>
</comment>
<evidence type="ECO:0000313" key="10">
    <source>
        <dbReference type="EMBL" id="KRO15186.1"/>
    </source>
</evidence>
<keyword evidence="5" id="KW-0560">Oxidoreductase</keyword>
<keyword evidence="4" id="KW-0274">FAD</keyword>
<organism evidence="10 11">
    <name type="scientific">Lacticaseibacillus saniviri JCM 17471 = DSM 24301</name>
    <dbReference type="NCBI Taxonomy" id="1293598"/>
    <lineage>
        <taxon>Bacteria</taxon>
        <taxon>Bacillati</taxon>
        <taxon>Bacillota</taxon>
        <taxon>Bacilli</taxon>
        <taxon>Lactobacillales</taxon>
        <taxon>Lactobacillaceae</taxon>
        <taxon>Lacticaseibacillus</taxon>
    </lineage>
</organism>
<dbReference type="PATRIC" id="fig|1293598.4.peg.296"/>
<dbReference type="PRINTS" id="PR00368">
    <property type="entry name" value="FADPNR"/>
</dbReference>
<dbReference type="Pfam" id="PF02852">
    <property type="entry name" value="Pyr_redox_dim"/>
    <property type="match status" value="1"/>
</dbReference>
<dbReference type="STRING" id="1293598.IV56_GL000277"/>
<dbReference type="AlphaFoldDB" id="A0A0R2MS85"/>
<dbReference type="PANTHER" id="PTHR43429:SF1">
    <property type="entry name" value="NAD(P)H SULFUR OXIDOREDUCTASE (COA-DEPENDENT)"/>
    <property type="match status" value="1"/>
</dbReference>
<accession>A0A0R2MS85</accession>
<feature type="domain" description="Pyridine nucleotide-disulphide oxidoreductase dimerisation" evidence="8">
    <location>
        <begin position="322"/>
        <end position="422"/>
    </location>
</feature>
<dbReference type="OrthoDB" id="9802028at2"/>
<dbReference type="SUPFAM" id="SSF55424">
    <property type="entry name" value="FAD/NAD-linked reductases, dimerisation (C-terminal) domain"/>
    <property type="match status" value="1"/>
</dbReference>
<dbReference type="EMBL" id="JQCE01000075">
    <property type="protein sequence ID" value="KRO15186.1"/>
    <property type="molecule type" value="Genomic_DNA"/>
</dbReference>
<evidence type="ECO:0000259" key="9">
    <source>
        <dbReference type="Pfam" id="PF07992"/>
    </source>
</evidence>
<dbReference type="Proteomes" id="UP000050969">
    <property type="component" value="Unassembled WGS sequence"/>
</dbReference>
<evidence type="ECO:0000256" key="2">
    <source>
        <dbReference type="ARBA" id="ARBA00009130"/>
    </source>
</evidence>
<evidence type="ECO:0000256" key="7">
    <source>
        <dbReference type="ARBA" id="ARBA00023284"/>
    </source>
</evidence>
<dbReference type="GO" id="GO:0004601">
    <property type="term" value="F:peroxidase activity"/>
    <property type="evidence" value="ECO:0007669"/>
    <property type="project" value="UniProtKB-KW"/>
</dbReference>
<dbReference type="Gene3D" id="3.50.50.60">
    <property type="entry name" value="FAD/NAD(P)-binding domain"/>
    <property type="match status" value="2"/>
</dbReference>
<keyword evidence="11" id="KW-1185">Reference proteome</keyword>
<dbReference type="InterPro" id="IPR036188">
    <property type="entry name" value="FAD/NAD-bd_sf"/>
</dbReference>
<evidence type="ECO:0000256" key="4">
    <source>
        <dbReference type="ARBA" id="ARBA00022827"/>
    </source>
</evidence>
<comment type="cofactor">
    <cofactor evidence="1">
        <name>FAD</name>
        <dbReference type="ChEBI" id="CHEBI:57692"/>
    </cofactor>
</comment>
<sequence length="439" mass="47131">MHIIIVGASHGGYAAVNGVMAHYPDATIGWYDQGSISVAAAWSHEEDASQRRTLAAKGVTLFDGTQVTALHTEAHQIETKVIATGKTETVHYDKLILSPGSTTRQLPIPGIELDNIQTIPNRQALTTLRQKLSQQPDMTNITIVGAGYIGVSMAESFAKMGKQVTLMDISDRILARYLAPEFTTELEDALQDHGVNLVLGEATKAFIGNHDHQVTAVETDTATYPADLVILAIGVQPDTAWLKDQLTLLPNGMIETDDYMQTSAPDVFAIGDATMSRSTLTGARQPIALSGNTRHEARIAVANLLTPTIPFDGIQGTSALRLFDYTFAATGLNQTSAEQAGIPVATIAIKQPHLLSNTPAAQQATDWFNLFYNPETGAVLGAQLMSTADLTATINVISVAIQAHFTVQQLAEADLFFQPEFNTPDHIVTTAAQKAVDML</sequence>
<keyword evidence="10" id="KW-0575">Peroxidase</keyword>
<evidence type="ECO:0000256" key="5">
    <source>
        <dbReference type="ARBA" id="ARBA00023002"/>
    </source>
</evidence>
<feature type="domain" description="FAD/NAD(P)-binding" evidence="9">
    <location>
        <begin position="1"/>
        <end position="277"/>
    </location>
</feature>
<dbReference type="PANTHER" id="PTHR43429">
    <property type="entry name" value="PYRIDINE NUCLEOTIDE-DISULFIDE OXIDOREDUCTASE DOMAIN-CONTAINING"/>
    <property type="match status" value="1"/>
</dbReference>
<dbReference type="InterPro" id="IPR016156">
    <property type="entry name" value="FAD/NAD-linked_Rdtase_dimer_sf"/>
</dbReference>
<keyword evidence="7" id="KW-0676">Redox-active center</keyword>
<dbReference type="PRINTS" id="PR00469">
    <property type="entry name" value="PNDRDTASEII"/>
</dbReference>
<evidence type="ECO:0000256" key="3">
    <source>
        <dbReference type="ARBA" id="ARBA00022630"/>
    </source>
</evidence>
<dbReference type="SUPFAM" id="SSF51905">
    <property type="entry name" value="FAD/NAD(P)-binding domain"/>
    <property type="match status" value="1"/>
</dbReference>
<evidence type="ECO:0000313" key="11">
    <source>
        <dbReference type="Proteomes" id="UP000050969"/>
    </source>
</evidence>
<keyword evidence="6" id="KW-0558">Oxidation</keyword>
<dbReference type="InterPro" id="IPR050260">
    <property type="entry name" value="FAD-bd_OxRdtase"/>
</dbReference>
<comment type="caution">
    <text evidence="10">The sequence shown here is derived from an EMBL/GenBank/DDBJ whole genome shotgun (WGS) entry which is preliminary data.</text>
</comment>
<evidence type="ECO:0000256" key="6">
    <source>
        <dbReference type="ARBA" id="ARBA00023097"/>
    </source>
</evidence>
<dbReference type="InterPro" id="IPR023753">
    <property type="entry name" value="FAD/NAD-binding_dom"/>
</dbReference>